<accession>A0A922JFH8</accession>
<gene>
    <name evidence="3" type="ORF">I3842_07G196400</name>
</gene>
<keyword evidence="1" id="KW-0472">Membrane</keyword>
<evidence type="ECO:0000256" key="1">
    <source>
        <dbReference type="SAM" id="Phobius"/>
    </source>
</evidence>
<dbReference type="AlphaFoldDB" id="A0A922JFH8"/>
<dbReference type="PROSITE" id="PS51257">
    <property type="entry name" value="PROKAR_LIPOPROTEIN"/>
    <property type="match status" value="1"/>
</dbReference>
<proteinExistence type="predicted"/>
<evidence type="ECO:0000313" key="3">
    <source>
        <dbReference type="EMBL" id="KAG6705770.1"/>
    </source>
</evidence>
<dbReference type="Proteomes" id="UP000811246">
    <property type="component" value="Chromosome 7"/>
</dbReference>
<organism evidence="3 4">
    <name type="scientific">Carya illinoinensis</name>
    <name type="common">Pecan</name>
    <dbReference type="NCBI Taxonomy" id="32201"/>
    <lineage>
        <taxon>Eukaryota</taxon>
        <taxon>Viridiplantae</taxon>
        <taxon>Streptophyta</taxon>
        <taxon>Embryophyta</taxon>
        <taxon>Tracheophyta</taxon>
        <taxon>Spermatophyta</taxon>
        <taxon>Magnoliopsida</taxon>
        <taxon>eudicotyledons</taxon>
        <taxon>Gunneridae</taxon>
        <taxon>Pentapetalae</taxon>
        <taxon>rosids</taxon>
        <taxon>fabids</taxon>
        <taxon>Fagales</taxon>
        <taxon>Juglandaceae</taxon>
        <taxon>Carya</taxon>
    </lineage>
</organism>
<feature type="transmembrane region" description="Helical" evidence="1">
    <location>
        <begin position="107"/>
        <end position="126"/>
    </location>
</feature>
<sequence>MVMGGCKSTNLAAIFLTGCVALALRCMKEGLLFRNVLPRVQTEGRGGCTLMCMGGSVQPMVPYFTQGKQRKFFWRLSEVQVDELIWGVGVHMDRGRRGGWQCRRRRAFHFGPIAVLLVSFSGFWFVSLRC</sequence>
<keyword evidence="1" id="KW-1133">Transmembrane helix</keyword>
<evidence type="ECO:0000256" key="2">
    <source>
        <dbReference type="SAM" id="SignalP"/>
    </source>
</evidence>
<protein>
    <recommendedName>
        <fullName evidence="5">Secreted protein</fullName>
    </recommendedName>
</protein>
<feature type="chain" id="PRO_5037988131" description="Secreted protein" evidence="2">
    <location>
        <begin position="24"/>
        <end position="130"/>
    </location>
</feature>
<feature type="signal peptide" evidence="2">
    <location>
        <begin position="1"/>
        <end position="23"/>
    </location>
</feature>
<keyword evidence="1" id="KW-0812">Transmembrane</keyword>
<dbReference type="EMBL" id="CM031831">
    <property type="protein sequence ID" value="KAG6705770.1"/>
    <property type="molecule type" value="Genomic_DNA"/>
</dbReference>
<comment type="caution">
    <text evidence="3">The sequence shown here is derived from an EMBL/GenBank/DDBJ whole genome shotgun (WGS) entry which is preliminary data.</text>
</comment>
<reference evidence="3" key="1">
    <citation type="submission" date="2021-01" db="EMBL/GenBank/DDBJ databases">
        <authorList>
            <person name="Lovell J.T."/>
            <person name="Bentley N."/>
            <person name="Bhattarai G."/>
            <person name="Jenkins J.W."/>
            <person name="Sreedasyam A."/>
            <person name="Alarcon Y."/>
            <person name="Bock C."/>
            <person name="Boston L."/>
            <person name="Carlson J."/>
            <person name="Cervantes K."/>
            <person name="Clermont K."/>
            <person name="Krom N."/>
            <person name="Kubenka K."/>
            <person name="Mamidi S."/>
            <person name="Mattison C."/>
            <person name="Monteros M."/>
            <person name="Pisani C."/>
            <person name="Plott C."/>
            <person name="Rajasekar S."/>
            <person name="Rhein H.S."/>
            <person name="Rohla C."/>
            <person name="Song M."/>
            <person name="Hilaire R.S."/>
            <person name="Shu S."/>
            <person name="Wells L."/>
            <person name="Wang X."/>
            <person name="Webber J."/>
            <person name="Heerema R.J."/>
            <person name="Klein P."/>
            <person name="Conner P."/>
            <person name="Grauke L."/>
            <person name="Grimwood J."/>
            <person name="Schmutz J."/>
            <person name="Randall J.J."/>
        </authorList>
    </citation>
    <scope>NUCLEOTIDE SEQUENCE</scope>
    <source>
        <tissue evidence="3">Leaf</tissue>
    </source>
</reference>
<evidence type="ECO:0008006" key="5">
    <source>
        <dbReference type="Google" id="ProtNLM"/>
    </source>
</evidence>
<evidence type="ECO:0000313" key="4">
    <source>
        <dbReference type="Proteomes" id="UP000811246"/>
    </source>
</evidence>
<name>A0A922JFH8_CARIL</name>
<keyword evidence="2" id="KW-0732">Signal</keyword>